<sequence>MIPAFRLFGFFSIGVAISATFSHAASLSTDFLPVGLMFVCIVAIFSLAIGLGAYFLRERLGVELYLVYLFISACIAALILGGVLLWY</sequence>
<comment type="caution">
    <text evidence="2">The sequence shown here is derived from an EMBL/GenBank/DDBJ whole genome shotgun (WGS) entry which is preliminary data.</text>
</comment>
<gene>
    <name evidence="2" type="ORF">VB854_07245</name>
</gene>
<dbReference type="EMBL" id="JAYGHT010000015">
    <property type="protein sequence ID" value="MEA5518744.1"/>
    <property type="molecule type" value="Genomic_DNA"/>
</dbReference>
<dbReference type="RefSeq" id="WP_323272563.1">
    <property type="nucleotide sequence ID" value="NZ_JAYGHT010000015.1"/>
</dbReference>
<reference evidence="2 3" key="1">
    <citation type="submission" date="2023-12" db="EMBL/GenBank/DDBJ databases">
        <title>Baltic Sea Cyanobacteria.</title>
        <authorList>
            <person name="Delbaje E."/>
            <person name="Fewer D.P."/>
            <person name="Shishido T.K."/>
        </authorList>
    </citation>
    <scope>NUCLEOTIDE SEQUENCE [LARGE SCALE GENOMIC DNA]</scope>
    <source>
        <strain evidence="2 3">CCNP 1315</strain>
    </source>
</reference>
<accession>A0ABU5TV26</accession>
<dbReference type="Proteomes" id="UP001301728">
    <property type="component" value="Unassembled WGS sequence"/>
</dbReference>
<evidence type="ECO:0000256" key="1">
    <source>
        <dbReference type="SAM" id="Phobius"/>
    </source>
</evidence>
<keyword evidence="1" id="KW-0472">Membrane</keyword>
<evidence type="ECO:0000313" key="3">
    <source>
        <dbReference type="Proteomes" id="UP001301728"/>
    </source>
</evidence>
<feature type="transmembrane region" description="Helical" evidence="1">
    <location>
        <begin position="34"/>
        <end position="56"/>
    </location>
</feature>
<proteinExistence type="predicted"/>
<protein>
    <submittedName>
        <fullName evidence="2">Uncharacterized protein</fullName>
    </submittedName>
</protein>
<feature type="transmembrane region" description="Helical" evidence="1">
    <location>
        <begin position="65"/>
        <end position="86"/>
    </location>
</feature>
<name>A0ABU5TV26_9CYAN</name>
<evidence type="ECO:0000313" key="2">
    <source>
        <dbReference type="EMBL" id="MEA5518744.1"/>
    </source>
</evidence>
<keyword evidence="1" id="KW-0812">Transmembrane</keyword>
<keyword evidence="3" id="KW-1185">Reference proteome</keyword>
<organism evidence="2 3">
    <name type="scientific">Limnoraphis robusta CCNP1315</name>
    <dbReference type="NCBI Taxonomy" id="3110306"/>
    <lineage>
        <taxon>Bacteria</taxon>
        <taxon>Bacillati</taxon>
        <taxon>Cyanobacteriota</taxon>
        <taxon>Cyanophyceae</taxon>
        <taxon>Oscillatoriophycideae</taxon>
        <taxon>Oscillatoriales</taxon>
        <taxon>Sirenicapillariaceae</taxon>
        <taxon>Limnoraphis</taxon>
    </lineage>
</organism>
<keyword evidence="1" id="KW-1133">Transmembrane helix</keyword>